<keyword evidence="1" id="KW-0472">Membrane</keyword>
<evidence type="ECO:0000313" key="2">
    <source>
        <dbReference type="EMBL" id="SDG70145.1"/>
    </source>
</evidence>
<proteinExistence type="predicted"/>
<dbReference type="Proteomes" id="UP000199623">
    <property type="component" value="Unassembled WGS sequence"/>
</dbReference>
<sequence>MTGQLLLFGHNYVALVVLLGVLGGGLGLGFNALVHTLTQTAPQEWAADISALLNTSTEVAAALGISVFGGLYLVLASSGDPSSAVRALAVVAAALALTALAAALAGHRSTR</sequence>
<accession>A0A1G7WDN8</accession>
<gene>
    <name evidence="2" type="ORF">SAMN05216553_110315</name>
</gene>
<keyword evidence="1" id="KW-0812">Transmembrane</keyword>
<dbReference type="EMBL" id="FNCC01000010">
    <property type="protein sequence ID" value="SDG70145.1"/>
    <property type="molecule type" value="Genomic_DNA"/>
</dbReference>
<name>A0A1G7WDN8_9PSEU</name>
<protein>
    <recommendedName>
        <fullName evidence="4">Major facilitator superfamily (MFS) profile domain-containing protein</fullName>
    </recommendedName>
</protein>
<evidence type="ECO:0008006" key="4">
    <source>
        <dbReference type="Google" id="ProtNLM"/>
    </source>
</evidence>
<dbReference type="InterPro" id="IPR036259">
    <property type="entry name" value="MFS_trans_sf"/>
</dbReference>
<dbReference type="Gene3D" id="1.20.1250.20">
    <property type="entry name" value="MFS general substrate transporter like domains"/>
    <property type="match status" value="1"/>
</dbReference>
<dbReference type="STRING" id="200378.SAMN05216553_110315"/>
<evidence type="ECO:0000256" key="1">
    <source>
        <dbReference type="SAM" id="Phobius"/>
    </source>
</evidence>
<keyword evidence="3" id="KW-1185">Reference proteome</keyword>
<evidence type="ECO:0000313" key="3">
    <source>
        <dbReference type="Proteomes" id="UP000199623"/>
    </source>
</evidence>
<feature type="transmembrane region" description="Helical" evidence="1">
    <location>
        <begin position="55"/>
        <end position="75"/>
    </location>
</feature>
<keyword evidence="1" id="KW-1133">Transmembrane helix</keyword>
<dbReference type="SUPFAM" id="SSF103473">
    <property type="entry name" value="MFS general substrate transporter"/>
    <property type="match status" value="1"/>
</dbReference>
<dbReference type="RefSeq" id="WP_090052708.1">
    <property type="nucleotide sequence ID" value="NZ_FNCC01000010.1"/>
</dbReference>
<feature type="transmembrane region" description="Helical" evidence="1">
    <location>
        <begin position="87"/>
        <end position="106"/>
    </location>
</feature>
<feature type="transmembrane region" description="Helical" evidence="1">
    <location>
        <begin position="12"/>
        <end position="34"/>
    </location>
</feature>
<reference evidence="3" key="1">
    <citation type="submission" date="2016-10" db="EMBL/GenBank/DDBJ databases">
        <authorList>
            <person name="Varghese N."/>
            <person name="Submissions S."/>
        </authorList>
    </citation>
    <scope>NUCLEOTIDE SEQUENCE [LARGE SCALE GENOMIC DNA]</scope>
    <source>
        <strain evidence="3">CGMCC 4.3506</strain>
    </source>
</reference>
<organism evidence="2 3">
    <name type="scientific">Lentzea fradiae</name>
    <dbReference type="NCBI Taxonomy" id="200378"/>
    <lineage>
        <taxon>Bacteria</taxon>
        <taxon>Bacillati</taxon>
        <taxon>Actinomycetota</taxon>
        <taxon>Actinomycetes</taxon>
        <taxon>Pseudonocardiales</taxon>
        <taxon>Pseudonocardiaceae</taxon>
        <taxon>Lentzea</taxon>
    </lineage>
</organism>
<dbReference type="AlphaFoldDB" id="A0A1G7WDN8"/>